<name>A0A511NBR8_DEIC1</name>
<dbReference type="Gene3D" id="2.130.10.10">
    <property type="entry name" value="YVTN repeat-like/Quinoprotein amine dehydrogenase"/>
    <property type="match status" value="1"/>
</dbReference>
<organism evidence="1 2">
    <name type="scientific">Deinococcus cellulosilyticus (strain DSM 18568 / NBRC 106333 / KACC 11606 / 5516J-15)</name>
    <dbReference type="NCBI Taxonomy" id="1223518"/>
    <lineage>
        <taxon>Bacteria</taxon>
        <taxon>Thermotogati</taxon>
        <taxon>Deinococcota</taxon>
        <taxon>Deinococci</taxon>
        <taxon>Deinococcales</taxon>
        <taxon>Deinococcaceae</taxon>
        <taxon>Deinococcus</taxon>
    </lineage>
</organism>
<evidence type="ECO:0000313" key="2">
    <source>
        <dbReference type="Proteomes" id="UP000321306"/>
    </source>
</evidence>
<accession>A0A511NBR8</accession>
<keyword evidence="2" id="KW-1185">Reference proteome</keyword>
<proteinExistence type="predicted"/>
<dbReference type="SUPFAM" id="SSF50998">
    <property type="entry name" value="Quinoprotein alcohol dehydrogenase-like"/>
    <property type="match status" value="1"/>
</dbReference>
<dbReference type="InterPro" id="IPR011047">
    <property type="entry name" value="Quinoprotein_ADH-like_sf"/>
</dbReference>
<protein>
    <submittedName>
        <fullName evidence="1">Uncharacterized protein</fullName>
    </submittedName>
</protein>
<evidence type="ECO:0000313" key="1">
    <source>
        <dbReference type="EMBL" id="GEM49811.1"/>
    </source>
</evidence>
<dbReference type="EMBL" id="BJXB01000044">
    <property type="protein sequence ID" value="GEM49811.1"/>
    <property type="molecule type" value="Genomic_DNA"/>
</dbReference>
<reference evidence="1 2" key="1">
    <citation type="submission" date="2019-07" db="EMBL/GenBank/DDBJ databases">
        <title>Whole genome shotgun sequence of Deinococcus cellulosilyticus NBRC 106333.</title>
        <authorList>
            <person name="Hosoyama A."/>
            <person name="Uohara A."/>
            <person name="Ohji S."/>
            <person name="Ichikawa N."/>
        </authorList>
    </citation>
    <scope>NUCLEOTIDE SEQUENCE [LARGE SCALE GENOMIC DNA]</scope>
    <source>
        <strain evidence="1 2">NBRC 106333</strain>
    </source>
</reference>
<gene>
    <name evidence="1" type="ORF">DC3_54460</name>
</gene>
<sequence>MQLFWLHLQMTWKIRAAVPAFLTDSAWSGTLEPDGTLIGMTIDTRRGHLLEMSRSQLVIYDLQTGKRLRTLQPDWIGQVAYHPDDVLIVSGSERTWVVSAETFEILHEHPWGGWVSKDGSKVITQEHEQGVHDAISGQVLCTLPFDPQVIRCVDFSEDGRYGLQAVSRDAGKTWLSQIVDLSDGTVKTTLPVFIHPERKDQNGPCVLSHDAENHVLAVGYRNHMLQILDTRSWNPMHVLDLYGEAEGYVGLHLRDGVLHYLTPNHLGRFDLSTGEHQQTSCQSHGFEKFLYHLGMWVLQTYTMCSALTGSKILWEHQNQRDLPAEECTLHLKVSRPESFFSGHLRWQGQSFAVSGTLEAQHHPLMRQQRTSIRLQGVLKAEDGTLWGRLSLNVHPPQKEQSHPALSCSIWQDQKWCSGIFVPLNL</sequence>
<dbReference type="Proteomes" id="UP000321306">
    <property type="component" value="Unassembled WGS sequence"/>
</dbReference>
<comment type="caution">
    <text evidence="1">The sequence shown here is derived from an EMBL/GenBank/DDBJ whole genome shotgun (WGS) entry which is preliminary data.</text>
</comment>
<dbReference type="InterPro" id="IPR015943">
    <property type="entry name" value="WD40/YVTN_repeat-like_dom_sf"/>
</dbReference>
<dbReference type="AlphaFoldDB" id="A0A511NBR8"/>